<gene>
    <name evidence="2" type="ORF">GGD55_004189</name>
</gene>
<dbReference type="AlphaFoldDB" id="A0A7W8UDY2"/>
<evidence type="ECO:0000313" key="2">
    <source>
        <dbReference type="EMBL" id="MBB5537473.1"/>
    </source>
</evidence>
<dbReference type="GO" id="GO:0016874">
    <property type="term" value="F:ligase activity"/>
    <property type="evidence" value="ECO:0007669"/>
    <property type="project" value="UniProtKB-KW"/>
</dbReference>
<accession>A0A7W8UDY2</accession>
<feature type="transmembrane region" description="Helical" evidence="1">
    <location>
        <begin position="94"/>
        <end position="111"/>
    </location>
</feature>
<dbReference type="EMBL" id="JACHBK010000009">
    <property type="protein sequence ID" value="MBB5537473.1"/>
    <property type="molecule type" value="Genomic_DNA"/>
</dbReference>
<evidence type="ECO:0000256" key="1">
    <source>
        <dbReference type="SAM" id="Phobius"/>
    </source>
</evidence>
<dbReference type="RefSeq" id="WP_154663356.1">
    <property type="nucleotide sequence ID" value="NZ_JACHBK010000009.1"/>
</dbReference>
<proteinExistence type="predicted"/>
<keyword evidence="3" id="KW-1185">Reference proteome</keyword>
<feature type="transmembrane region" description="Helical" evidence="1">
    <location>
        <begin position="27"/>
        <end position="47"/>
    </location>
</feature>
<feature type="transmembrane region" description="Helical" evidence="1">
    <location>
        <begin position="67"/>
        <end position="82"/>
    </location>
</feature>
<dbReference type="Proteomes" id="UP000585507">
    <property type="component" value="Unassembled WGS sequence"/>
</dbReference>
<keyword evidence="1" id="KW-0472">Membrane</keyword>
<sequence>MTISPVPSLASIPAESAGIRKPASMTLCVILVVLFLIVTFVAVPALLEQFMAYRTAGGSILEKIHPATYLAVISYCIAIFNRRTVERYVEIDRSGHLVIALFFFLSLYLSVSGKFYFAATALDIVVAPAMITLAIGMLDRSKIVVVGRVFIIICLLNLSVVAYEFATKTRIYTYGIESLYFRPAGLFQHPVIAGPLCYCAMLLAISGVLPSRYQMPVLVALLVEILLLAVRAPLLVGLLVFGAYLFTASKRKYGFLIVIGVLAMVPVVVQGLIDSEILQRVMERGIWDESSNARITIYDAISYLTDDEFLSGVEPARADYYVQSTGNKFNESFFVIALFQGGIFFAIAYTAALLMFFMKWMRADLIYAGCVLMVAVAGNGLATKGPIVAAIAVTGCIVYRLKIQYSANKVI</sequence>
<feature type="transmembrane region" description="Helical" evidence="1">
    <location>
        <begin position="186"/>
        <end position="205"/>
    </location>
</feature>
<reference evidence="2 3" key="1">
    <citation type="submission" date="2020-08" db="EMBL/GenBank/DDBJ databases">
        <title>Genomic Encyclopedia of Type Strains, Phase IV (KMG-V): Genome sequencing to study the core and pangenomes of soil and plant-associated prokaryotes.</title>
        <authorList>
            <person name="Whitman W."/>
        </authorList>
    </citation>
    <scope>NUCLEOTIDE SEQUENCE [LARGE SCALE GENOMIC DNA]</scope>
    <source>
        <strain evidence="2 3">SEMIA 4084</strain>
    </source>
</reference>
<keyword evidence="1" id="KW-1133">Transmembrane helix</keyword>
<evidence type="ECO:0000313" key="3">
    <source>
        <dbReference type="Proteomes" id="UP000585507"/>
    </source>
</evidence>
<feature type="transmembrane region" description="Helical" evidence="1">
    <location>
        <begin position="117"/>
        <end position="138"/>
    </location>
</feature>
<feature type="transmembrane region" description="Helical" evidence="1">
    <location>
        <begin position="333"/>
        <end position="360"/>
    </location>
</feature>
<name>A0A7W8UDY2_9HYPH</name>
<organism evidence="2 3">
    <name type="scientific">Rhizobium giardinii</name>
    <dbReference type="NCBI Taxonomy" id="56731"/>
    <lineage>
        <taxon>Bacteria</taxon>
        <taxon>Pseudomonadati</taxon>
        <taxon>Pseudomonadota</taxon>
        <taxon>Alphaproteobacteria</taxon>
        <taxon>Hyphomicrobiales</taxon>
        <taxon>Rhizobiaceae</taxon>
        <taxon>Rhizobium/Agrobacterium group</taxon>
        <taxon>Rhizobium</taxon>
    </lineage>
</organism>
<feature type="transmembrane region" description="Helical" evidence="1">
    <location>
        <begin position="217"/>
        <end position="247"/>
    </location>
</feature>
<feature type="transmembrane region" description="Helical" evidence="1">
    <location>
        <begin position="366"/>
        <end position="399"/>
    </location>
</feature>
<feature type="transmembrane region" description="Helical" evidence="1">
    <location>
        <begin position="253"/>
        <end position="273"/>
    </location>
</feature>
<keyword evidence="1" id="KW-0812">Transmembrane</keyword>
<comment type="caution">
    <text evidence="2">The sequence shown here is derived from an EMBL/GenBank/DDBJ whole genome shotgun (WGS) entry which is preliminary data.</text>
</comment>
<protein>
    <submittedName>
        <fullName evidence="2">O-antigen ligase</fullName>
    </submittedName>
</protein>
<keyword evidence="2" id="KW-0436">Ligase</keyword>
<feature type="transmembrane region" description="Helical" evidence="1">
    <location>
        <begin position="145"/>
        <end position="166"/>
    </location>
</feature>